<reference evidence="4" key="1">
    <citation type="submission" date="2021-02" db="EMBL/GenBank/DDBJ databases">
        <authorList>
            <person name="Nowell W R."/>
        </authorList>
    </citation>
    <scope>NUCLEOTIDE SEQUENCE</scope>
</reference>
<evidence type="ECO:0000313" key="5">
    <source>
        <dbReference type="EMBL" id="CAF3773624.1"/>
    </source>
</evidence>
<comment type="caution">
    <text evidence="4">The sequence shown here is derived from an EMBL/GenBank/DDBJ whole genome shotgun (WGS) entry which is preliminary data.</text>
</comment>
<feature type="domain" description="Integrase catalytic" evidence="2">
    <location>
        <begin position="148"/>
        <end position="271"/>
    </location>
</feature>
<dbReference type="Proteomes" id="UP000663829">
    <property type="component" value="Unassembled WGS sequence"/>
</dbReference>
<dbReference type="SUPFAM" id="SSF53098">
    <property type="entry name" value="Ribonuclease H-like"/>
    <property type="match status" value="1"/>
</dbReference>
<evidence type="ECO:0000313" key="6">
    <source>
        <dbReference type="Proteomes" id="UP000663829"/>
    </source>
</evidence>
<dbReference type="SUPFAM" id="SSF52540">
    <property type="entry name" value="P-loop containing nucleoside triphosphate hydrolases"/>
    <property type="match status" value="1"/>
</dbReference>
<dbReference type="GO" id="GO:0003676">
    <property type="term" value="F:nucleic acid binding"/>
    <property type="evidence" value="ECO:0007669"/>
    <property type="project" value="InterPro"/>
</dbReference>
<proteinExistence type="predicted"/>
<dbReference type="PROSITE" id="PS51194">
    <property type="entry name" value="HELICASE_CTER"/>
    <property type="match status" value="1"/>
</dbReference>
<dbReference type="PANTHER" id="PTHR37984">
    <property type="entry name" value="PROTEIN CBG26694"/>
    <property type="match status" value="1"/>
</dbReference>
<dbReference type="Gene3D" id="1.10.340.70">
    <property type="match status" value="1"/>
</dbReference>
<gene>
    <name evidence="4" type="ORF">GPM918_LOCUS13824</name>
    <name evidence="5" type="ORF">SRO942_LOCUS13819</name>
</gene>
<feature type="non-terminal residue" evidence="4">
    <location>
        <position position="956"/>
    </location>
</feature>
<feature type="region of interest" description="Disordered" evidence="1">
    <location>
        <begin position="330"/>
        <end position="392"/>
    </location>
</feature>
<dbReference type="PROSITE" id="PS50994">
    <property type="entry name" value="INTEGRASE"/>
    <property type="match status" value="1"/>
</dbReference>
<name>A0A814GWI4_9BILA</name>
<dbReference type="Gene3D" id="3.40.50.300">
    <property type="entry name" value="P-loop containing nucleotide triphosphate hydrolases"/>
    <property type="match status" value="1"/>
</dbReference>
<accession>A0A814GWI4</accession>
<sequence length="956" mass="109589">MEEAFISRFNNLLENHKSKNNIHITPERYIEIINRLKFLNNLPNNSAERKETSDYKLLQKFELLIIGIDERLIKRRPNSQDNILYIVNTSEIFNIIDEAHKRIGHGGRDRTLKEIKSKYFNITEECVEHYMKICEECQRKKPICLPKVVTNPIRSHHILSRSQVDLIDYQSKPDGSFRFVMNYQDHFSKFIILRPLTSKRAAEVAIHLVEMFCMYGAPCILQSDNGHEFVNEIVEEVKELWPGLKICHGRPRHPQSQGSVEKANDDVERKLAIWMKQNKTSINTTPFSVMFGCAPKLGLSSLPSSSATIDRLTKEEELLALIGQYGINPGGDTDSSGGIELSDGNSASNTDKTGPSVDNGADNDMEVENNNNDGHDSICHVSNTGQEKQAKRMTARAETLSPLRIGDNVRMKIPSVDRSRVDPLTILGVVVNVDHNGLHSIGCRGGTINTKYNRKDLEHCETISKPTAVDSTSLPLRSIVANESLVGGQGLFHCDCRRGCETNRDRHSDQPILIFADSFKKENDEKSDFDDIYDNLIEAQGSFLKDSTIISIKSEDDINKNIHKIGKLGSITLATRIMGRGADIKVDRNIKKGLHLILTYYPKRENIYIQMLGRTARQDEKGSYSEIVRFERQFEEVSEVKVDQRIKKIHDTNEYFYNHIHSTSKISLTWPLFIKTNESIHKMFKKYVTAAYKKIFRNESDENDAESATNSQSRRFLLGQYFKQLNEIDHHHIEDHDRNSSVNDLDQIGQNAFELHDQLNQIQSAEDQSQSISIGDNSTILESQLQSIDDEQTNNISSIKSSIGNNFQILNEKFNSLKSTNIDYKFVPVLGSRMNQLEIAVKSIESTNDHHEILKLEIGNNFQYLNDPLNTLTHFQDNNETNLDIQLAYYSTSLEEKLTDMKNIFYKRYKTKFEELIQNMKLKYENEFENYRKLNNSKSELEEYSKYCVKLNKSLP</sequence>
<dbReference type="InterPro" id="IPR012337">
    <property type="entry name" value="RNaseH-like_sf"/>
</dbReference>
<dbReference type="InterPro" id="IPR001650">
    <property type="entry name" value="Helicase_C-like"/>
</dbReference>
<feature type="domain" description="Helicase C-terminal" evidence="3">
    <location>
        <begin position="495"/>
        <end position="653"/>
    </location>
</feature>
<dbReference type="EMBL" id="CAJNOQ010003238">
    <property type="protein sequence ID" value="CAF1002309.1"/>
    <property type="molecule type" value="Genomic_DNA"/>
</dbReference>
<dbReference type="PANTHER" id="PTHR37984:SF5">
    <property type="entry name" value="PROTEIN NYNRIN-LIKE"/>
    <property type="match status" value="1"/>
</dbReference>
<evidence type="ECO:0000313" key="4">
    <source>
        <dbReference type="EMBL" id="CAF1002309.1"/>
    </source>
</evidence>
<organism evidence="4 6">
    <name type="scientific">Didymodactylos carnosus</name>
    <dbReference type="NCBI Taxonomy" id="1234261"/>
    <lineage>
        <taxon>Eukaryota</taxon>
        <taxon>Metazoa</taxon>
        <taxon>Spiralia</taxon>
        <taxon>Gnathifera</taxon>
        <taxon>Rotifera</taxon>
        <taxon>Eurotatoria</taxon>
        <taxon>Bdelloidea</taxon>
        <taxon>Philodinida</taxon>
        <taxon>Philodinidae</taxon>
        <taxon>Didymodactylos</taxon>
    </lineage>
</organism>
<dbReference type="Pfam" id="PF17921">
    <property type="entry name" value="Integrase_H2C2"/>
    <property type="match status" value="1"/>
</dbReference>
<dbReference type="InterPro" id="IPR027417">
    <property type="entry name" value="P-loop_NTPase"/>
</dbReference>
<evidence type="ECO:0000256" key="1">
    <source>
        <dbReference type="SAM" id="MobiDB-lite"/>
    </source>
</evidence>
<dbReference type="Proteomes" id="UP000681722">
    <property type="component" value="Unassembled WGS sequence"/>
</dbReference>
<dbReference type="Gene3D" id="3.30.420.10">
    <property type="entry name" value="Ribonuclease H-like superfamily/Ribonuclease H"/>
    <property type="match status" value="1"/>
</dbReference>
<dbReference type="InterPro" id="IPR050951">
    <property type="entry name" value="Retrovirus_Pol_polyprotein"/>
</dbReference>
<keyword evidence="6" id="KW-1185">Reference proteome</keyword>
<feature type="compositionally biased region" description="Polar residues" evidence="1">
    <location>
        <begin position="343"/>
        <end position="353"/>
    </location>
</feature>
<dbReference type="InterPro" id="IPR036397">
    <property type="entry name" value="RNaseH_sf"/>
</dbReference>
<dbReference type="GO" id="GO:0015074">
    <property type="term" value="P:DNA integration"/>
    <property type="evidence" value="ECO:0007669"/>
    <property type="project" value="InterPro"/>
</dbReference>
<dbReference type="EMBL" id="CAJOBC010003236">
    <property type="protein sequence ID" value="CAF3773624.1"/>
    <property type="molecule type" value="Genomic_DNA"/>
</dbReference>
<evidence type="ECO:0000259" key="3">
    <source>
        <dbReference type="PROSITE" id="PS51194"/>
    </source>
</evidence>
<dbReference type="InterPro" id="IPR041588">
    <property type="entry name" value="Integrase_H2C2"/>
</dbReference>
<evidence type="ECO:0008006" key="7">
    <source>
        <dbReference type="Google" id="ProtNLM"/>
    </source>
</evidence>
<evidence type="ECO:0000259" key="2">
    <source>
        <dbReference type="PROSITE" id="PS50994"/>
    </source>
</evidence>
<protein>
    <recommendedName>
        <fullName evidence="7">Integrase catalytic domain-containing protein</fullName>
    </recommendedName>
</protein>
<dbReference type="InterPro" id="IPR001584">
    <property type="entry name" value="Integrase_cat-core"/>
</dbReference>
<dbReference type="AlphaFoldDB" id="A0A814GWI4"/>
<dbReference type="OrthoDB" id="10038074at2759"/>